<accession>N1N5R2</accession>
<evidence type="ECO:0000313" key="1">
    <source>
        <dbReference type="EMBL" id="CCW23073.1"/>
    </source>
</evidence>
<feature type="non-terminal residue" evidence="1">
    <location>
        <position position="130"/>
    </location>
</feature>
<reference evidence="1" key="1">
    <citation type="submission" date="2013-03" db="EMBL/GenBank/DDBJ databases">
        <title>Post harvest fungi of rice.</title>
        <authorList>
            <person name="Khan J."/>
            <person name="Tariq W."/>
            <person name="Khan S.N."/>
            <person name="Qureshi M.Q."/>
        </authorList>
    </citation>
    <scope>NUCLEOTIDE SEQUENCE</scope>
</reference>
<feature type="non-terminal residue" evidence="1">
    <location>
        <position position="1"/>
    </location>
</feature>
<protein>
    <submittedName>
        <fullName evidence="1">Beta-tubulin</fullName>
    </submittedName>
</protein>
<sequence>CCFLVSIEQLEKNQHADVSRQIISGEHGLDGAGMVFDTIPINQKERHVQIPVTMAPPNVYFNEVRQQFIPKEGQQELTIEYRLAATNMSPCRLGARYHGRRPRWSLWSALPSRQLCFRPVWCRQLGGHSY</sequence>
<organism evidence="1">
    <name type="scientific">Talaromyces minioluteus</name>
    <name type="common">Filamentous fungus</name>
    <name type="synonym">Penicillium minioluteum</name>
    <dbReference type="NCBI Taxonomy" id="28574"/>
    <lineage>
        <taxon>Eukaryota</taxon>
        <taxon>Fungi</taxon>
        <taxon>Dikarya</taxon>
        <taxon>Ascomycota</taxon>
        <taxon>Pezizomycotina</taxon>
        <taxon>Eurotiomycetes</taxon>
        <taxon>Eurotiomycetidae</taxon>
        <taxon>Eurotiales</taxon>
        <taxon>Trichocomaceae</taxon>
        <taxon>Talaromyces</taxon>
        <taxon>Talaromyces sect. Trachyspermi</taxon>
    </lineage>
</organism>
<name>N1N5R2_TALMI</name>
<dbReference type="EMBL" id="HF937105">
    <property type="protein sequence ID" value="CCW23073.1"/>
    <property type="molecule type" value="mRNA"/>
</dbReference>
<dbReference type="AlphaFoldDB" id="N1N5R2"/>
<proteinExistence type="evidence at transcript level"/>